<gene>
    <name evidence="1" type="ORF">JYB88_17140</name>
</gene>
<dbReference type="InterPro" id="IPR021675">
    <property type="entry name" value="DUF3261"/>
</dbReference>
<keyword evidence="2" id="KW-1185">Reference proteome</keyword>
<accession>A0A975AKZ4</accession>
<dbReference type="PROSITE" id="PS51257">
    <property type="entry name" value="PROKAR_LIPOPROTEIN"/>
    <property type="match status" value="1"/>
</dbReference>
<evidence type="ECO:0000313" key="2">
    <source>
        <dbReference type="Proteomes" id="UP000663281"/>
    </source>
</evidence>
<evidence type="ECO:0000313" key="1">
    <source>
        <dbReference type="EMBL" id="QSX29882.1"/>
    </source>
</evidence>
<dbReference type="Proteomes" id="UP000663281">
    <property type="component" value="Chromosome"/>
</dbReference>
<reference evidence="1 2" key="1">
    <citation type="submission" date="2021-03" db="EMBL/GenBank/DDBJ databases">
        <title>Novel species identification of genus Shewanella.</title>
        <authorList>
            <person name="Liu G."/>
            <person name="Zhang Q."/>
        </authorList>
    </citation>
    <scope>NUCLEOTIDE SEQUENCE [LARGE SCALE GENOMIC DNA]</scope>
    <source>
        <strain evidence="1 2">FJAT-53726</strain>
    </source>
</reference>
<organism evidence="1 2">
    <name type="scientific">Shewanella cyperi</name>
    <dbReference type="NCBI Taxonomy" id="2814292"/>
    <lineage>
        <taxon>Bacteria</taxon>
        <taxon>Pseudomonadati</taxon>
        <taxon>Pseudomonadota</taxon>
        <taxon>Gammaproteobacteria</taxon>
        <taxon>Alteromonadales</taxon>
        <taxon>Shewanellaceae</taxon>
        <taxon>Shewanella</taxon>
    </lineage>
</organism>
<protein>
    <submittedName>
        <fullName evidence="1">DUF3261 domain-containing protein</fullName>
    </submittedName>
</protein>
<dbReference type="Pfam" id="PF11659">
    <property type="entry name" value="DUF3261"/>
    <property type="match status" value="1"/>
</dbReference>
<proteinExistence type="predicted"/>
<dbReference type="EMBL" id="CP071504">
    <property type="protein sequence ID" value="QSX29882.1"/>
    <property type="molecule type" value="Genomic_DNA"/>
</dbReference>
<sequence length="210" mass="23336">MKRLFLWPFSLIMLLTLGGCSQLLLRQTCVGLATDINYCLAPLPLQDKDQLPKDQARGAVQPAGQSETQKVNLQLGETQHELLGQMVLTPQRLTLVGLAPLGQPLFSLDYDGVRLQSEQSLLLGDEFRAEYLMALMQLMYWPLDSINASLKGGALVQEPCHAVLCRVLYPDGGKEQILSIDYSHRDPWQARIHLRIPAVALSMTVTPLDS</sequence>
<dbReference type="KEGG" id="scyp:JYB88_17140"/>
<dbReference type="AlphaFoldDB" id="A0A975AKZ4"/>
<name>A0A975AKZ4_9GAMM</name>